<reference evidence="1" key="1">
    <citation type="submission" date="2021-05" db="EMBL/GenBank/DDBJ databases">
        <authorList>
            <person name="Alioto T."/>
            <person name="Alioto T."/>
            <person name="Gomez Garrido J."/>
        </authorList>
    </citation>
    <scope>NUCLEOTIDE SEQUENCE</scope>
</reference>
<dbReference type="SUPFAM" id="SSF53474">
    <property type="entry name" value="alpha/beta-Hydrolases"/>
    <property type="match status" value="1"/>
</dbReference>
<dbReference type="Gene3D" id="3.40.50.1820">
    <property type="entry name" value="alpha/beta hydrolase"/>
    <property type="match status" value="1"/>
</dbReference>
<dbReference type="PANTHER" id="PTHR11005">
    <property type="entry name" value="LYSOSOMAL ACID LIPASE-RELATED"/>
    <property type="match status" value="1"/>
</dbReference>
<dbReference type="AlphaFoldDB" id="A0A8D8Q8U7"/>
<dbReference type="EMBL" id="HBUF01064253">
    <property type="protein sequence ID" value="CAG6627102.1"/>
    <property type="molecule type" value="Transcribed_RNA"/>
</dbReference>
<evidence type="ECO:0000313" key="1">
    <source>
        <dbReference type="EMBL" id="CAG6627102.1"/>
    </source>
</evidence>
<sequence>MIDYILNLTGHKSLISIGHSMGTNNVLIATSLRPEYEPKVTLNVLLAPTPFLSNIVTGQYLDILYTTYKRYSPFDGHQQSLAAKGSEHKEYIDFFCNPTSLFKTLCYTGVGFASGWGSNQTDPVSVMKMMTKFPYGTSLNVGKQLIQIIRSGEFKPLSYTKKENLRRYGTPEPSPYPIGKVNVPTAIYYGCCNDFLSSSKDARKLKRRLGNVVRDYPVPYKYFDHGDFLWAKDAYRLLYKDILLLVDQYTPWQYRSNVPLK</sequence>
<name>A0A8D8Q8U7_9HEMI</name>
<organism evidence="1">
    <name type="scientific">Cacopsylla melanoneura</name>
    <dbReference type="NCBI Taxonomy" id="428564"/>
    <lineage>
        <taxon>Eukaryota</taxon>
        <taxon>Metazoa</taxon>
        <taxon>Ecdysozoa</taxon>
        <taxon>Arthropoda</taxon>
        <taxon>Hexapoda</taxon>
        <taxon>Insecta</taxon>
        <taxon>Pterygota</taxon>
        <taxon>Neoptera</taxon>
        <taxon>Paraneoptera</taxon>
        <taxon>Hemiptera</taxon>
        <taxon>Sternorrhyncha</taxon>
        <taxon>Psylloidea</taxon>
        <taxon>Psyllidae</taxon>
        <taxon>Psyllinae</taxon>
        <taxon>Cacopsylla</taxon>
    </lineage>
</organism>
<accession>A0A8D8Q8U7</accession>
<dbReference type="EMBL" id="HBUF01064252">
    <property type="protein sequence ID" value="CAG6627100.1"/>
    <property type="molecule type" value="Transcribed_RNA"/>
</dbReference>
<dbReference type="InterPro" id="IPR029058">
    <property type="entry name" value="AB_hydrolase_fold"/>
</dbReference>
<protein>
    <submittedName>
        <fullName evidence="1">Lipase 1</fullName>
    </submittedName>
</protein>
<proteinExistence type="predicted"/>